<comment type="caution">
    <text evidence="1">The sequence shown here is derived from an EMBL/GenBank/DDBJ whole genome shotgun (WGS) entry which is preliminary data.</text>
</comment>
<organism evidence="1 2">
    <name type="scientific">Ruegeria spongiae</name>
    <dbReference type="NCBI Taxonomy" id="2942209"/>
    <lineage>
        <taxon>Bacteria</taxon>
        <taxon>Pseudomonadati</taxon>
        <taxon>Pseudomonadota</taxon>
        <taxon>Alphaproteobacteria</taxon>
        <taxon>Rhodobacterales</taxon>
        <taxon>Roseobacteraceae</taxon>
        <taxon>Ruegeria</taxon>
    </lineage>
</organism>
<evidence type="ECO:0000313" key="2">
    <source>
        <dbReference type="Proteomes" id="UP001203880"/>
    </source>
</evidence>
<keyword evidence="2" id="KW-1185">Reference proteome</keyword>
<evidence type="ECO:0000313" key="1">
    <source>
        <dbReference type="EMBL" id="MCL6285276.1"/>
    </source>
</evidence>
<dbReference type="InterPro" id="IPR036291">
    <property type="entry name" value="NAD(P)-bd_dom_sf"/>
</dbReference>
<name>A0ABT0Q5W6_9RHOB</name>
<dbReference type="SUPFAM" id="SSF51735">
    <property type="entry name" value="NAD(P)-binding Rossmann-fold domains"/>
    <property type="match status" value="1"/>
</dbReference>
<dbReference type="Gene3D" id="3.40.50.720">
    <property type="entry name" value="NAD(P)-binding Rossmann-like Domain"/>
    <property type="match status" value="1"/>
</dbReference>
<sequence length="318" mass="35139">MRGLIGYTGFVGQNVLRHQTFDACYNSSNIDQIAGRPFDLLVCSAAPATMWLANQDPDADRANLEALLDRVRSARVDRLVLISTIAVFQDASQPLTETTEAFETDLAYGSNRRALEVEAMRTFDDVTVLRLPALFGEGLKKNFIFDILNPVPSFLKPDVFEAAMAAMDAPAVALLERAFALDDDIGMWRFDRSQYGRGRDGALLREAFEAFGTTALAFTNPASRFQFYDLANLWADIERALQAGIDVLNVATPPIAAREIYQTLAGEDLPDNAAPVVLQDIRSRHCAAWDRDDGYLYARDDILGALRSFCVRQRAGAA</sequence>
<protein>
    <recommendedName>
        <fullName evidence="3">NAD(P)-dependent oxidoreductase</fullName>
    </recommendedName>
</protein>
<dbReference type="Proteomes" id="UP001203880">
    <property type="component" value="Unassembled WGS sequence"/>
</dbReference>
<gene>
    <name evidence="1" type="ORF">M3P21_17240</name>
</gene>
<dbReference type="RefSeq" id="WP_249711899.1">
    <property type="nucleotide sequence ID" value="NZ_JAMFMB010000025.1"/>
</dbReference>
<accession>A0ABT0Q5W6</accession>
<proteinExistence type="predicted"/>
<reference evidence="1" key="1">
    <citation type="submission" date="2022-05" db="EMBL/GenBank/DDBJ databases">
        <authorList>
            <person name="Park J.-S."/>
        </authorList>
    </citation>
    <scope>NUCLEOTIDE SEQUENCE</scope>
    <source>
        <strain evidence="1">2012CJ41-6</strain>
    </source>
</reference>
<evidence type="ECO:0008006" key="3">
    <source>
        <dbReference type="Google" id="ProtNLM"/>
    </source>
</evidence>
<dbReference type="EMBL" id="JAMFMB010000025">
    <property type="protein sequence ID" value="MCL6285276.1"/>
    <property type="molecule type" value="Genomic_DNA"/>
</dbReference>